<evidence type="ECO:0000313" key="1">
    <source>
        <dbReference type="EMBL" id="KAI9917613.1"/>
    </source>
</evidence>
<reference evidence="1 2" key="1">
    <citation type="journal article" date="2022" name="bioRxiv">
        <title>The genome of the oomycete Peronosclerospora sorghi, a cosmopolitan pathogen of maize and sorghum, is inflated with dispersed pseudogenes.</title>
        <authorList>
            <person name="Fletcher K."/>
            <person name="Martin F."/>
            <person name="Isakeit T."/>
            <person name="Cavanaugh K."/>
            <person name="Magill C."/>
            <person name="Michelmore R."/>
        </authorList>
    </citation>
    <scope>NUCLEOTIDE SEQUENCE [LARGE SCALE GENOMIC DNA]</scope>
    <source>
        <strain evidence="1">P6</strain>
    </source>
</reference>
<comment type="caution">
    <text evidence="1">The sequence shown here is derived from an EMBL/GenBank/DDBJ whole genome shotgun (WGS) entry which is preliminary data.</text>
</comment>
<dbReference type="EMBL" id="CM047592">
    <property type="protein sequence ID" value="KAI9917613.1"/>
    <property type="molecule type" value="Genomic_DNA"/>
</dbReference>
<keyword evidence="2" id="KW-1185">Reference proteome</keyword>
<gene>
    <name evidence="1" type="ORF">PsorP6_013143</name>
</gene>
<protein>
    <submittedName>
        <fullName evidence="1">Uncharacterized protein</fullName>
    </submittedName>
</protein>
<evidence type="ECO:0000313" key="2">
    <source>
        <dbReference type="Proteomes" id="UP001163321"/>
    </source>
</evidence>
<name>A0ACC0WI59_9STRA</name>
<dbReference type="Proteomes" id="UP001163321">
    <property type="component" value="Chromosome 13"/>
</dbReference>
<sequence length="84" mass="9634">MEKDLIENEFEAKQAMNSLKSVPMDTAAPNGRYFIFYEVSYDVFIDEGTEMRLQDDPALFRACSFSHVEVQEMLAVAIALFVCR</sequence>
<accession>A0ACC0WI59</accession>
<proteinExistence type="predicted"/>
<organism evidence="1 2">
    <name type="scientific">Peronosclerospora sorghi</name>
    <dbReference type="NCBI Taxonomy" id="230839"/>
    <lineage>
        <taxon>Eukaryota</taxon>
        <taxon>Sar</taxon>
        <taxon>Stramenopiles</taxon>
        <taxon>Oomycota</taxon>
        <taxon>Peronosporomycetes</taxon>
        <taxon>Peronosporales</taxon>
        <taxon>Peronosporaceae</taxon>
        <taxon>Peronosclerospora</taxon>
    </lineage>
</organism>